<comment type="subcellular location">
    <subcellularLocation>
        <location evidence="8">Cell membrane</location>
        <topology evidence="8">Single-pass type II membrane protein</topology>
    </subcellularLocation>
    <subcellularLocation>
        <location evidence="1">Membrane</location>
    </subcellularLocation>
    <text evidence="8">Localizes to the division septum.</text>
</comment>
<feature type="domain" description="POTRA" evidence="9">
    <location>
        <begin position="50"/>
        <end position="118"/>
    </location>
</feature>
<evidence type="ECO:0000313" key="10">
    <source>
        <dbReference type="EMBL" id="SFL58846.1"/>
    </source>
</evidence>
<keyword evidence="3 8" id="KW-0132">Cell division</keyword>
<comment type="similarity">
    <text evidence="8">Belongs to the FtsQ/DivIB family. DivIB subfamily.</text>
</comment>
<comment type="function">
    <text evidence="8">Cell division protein that may be involved in stabilizing or promoting the assembly of the division complex.</text>
</comment>
<dbReference type="EMBL" id="FOTY01000002">
    <property type="protein sequence ID" value="SFL58846.1"/>
    <property type="molecule type" value="Genomic_DNA"/>
</dbReference>
<dbReference type="RefSeq" id="WP_090925533.1">
    <property type="nucleotide sequence ID" value="NZ_FOTY01000002.1"/>
</dbReference>
<dbReference type="GO" id="GO:0032153">
    <property type="term" value="C:cell division site"/>
    <property type="evidence" value="ECO:0007669"/>
    <property type="project" value="UniProtKB-UniRule"/>
</dbReference>
<evidence type="ECO:0000256" key="5">
    <source>
        <dbReference type="ARBA" id="ARBA00022989"/>
    </source>
</evidence>
<proteinExistence type="inferred from homology"/>
<dbReference type="Pfam" id="PF03799">
    <property type="entry name" value="FtsQ_DivIB_C"/>
    <property type="match status" value="1"/>
</dbReference>
<keyword evidence="11" id="KW-1185">Reference proteome</keyword>
<dbReference type="AlphaFoldDB" id="A0A1I4IYJ7"/>
<dbReference type="OrthoDB" id="1819027at2"/>
<name>A0A1I4IYJ7_9BACI</name>
<dbReference type="PANTHER" id="PTHR37820">
    <property type="entry name" value="CELL DIVISION PROTEIN DIVIB"/>
    <property type="match status" value="1"/>
</dbReference>
<dbReference type="GO" id="GO:0043093">
    <property type="term" value="P:FtsZ-dependent cytokinesis"/>
    <property type="evidence" value="ECO:0007669"/>
    <property type="project" value="UniProtKB-UniRule"/>
</dbReference>
<evidence type="ECO:0000256" key="4">
    <source>
        <dbReference type="ARBA" id="ARBA00022692"/>
    </source>
</evidence>
<evidence type="ECO:0000256" key="2">
    <source>
        <dbReference type="ARBA" id="ARBA00022475"/>
    </source>
</evidence>
<keyword evidence="4 8" id="KW-0812">Transmembrane</keyword>
<sequence>MADKKVIPAEEKIPALKEKRKKRTNRRLITYLSVFFFLILLVVYFQSPLSHIRQITVEGHEHISQDNIIDRINLQKGDGMWTADLSQAEKSVQSHEEIENVSVDRSFPSTVTIQVEEYQRMAYVEDNSSFVPVLKNGEVLSEKTYEELPSDAPILRDFENRDKLAAFSKELSNLGEGVINRISEVIYSPVEDDQNRLRLYMNDGIEVESTIQNFASHMAQYPSVARQVDPDAEGILHMKMSPYFEAEQSDAAEGEEERVEEE</sequence>
<gene>
    <name evidence="8" type="primary">divIB</name>
    <name evidence="10" type="ORF">SAMN04488054_102276</name>
</gene>
<dbReference type="Gene3D" id="3.10.20.310">
    <property type="entry name" value="membrane protein fhac"/>
    <property type="match status" value="1"/>
</dbReference>
<dbReference type="InterPro" id="IPR005548">
    <property type="entry name" value="Cell_div_FtsQ/DivIB_C"/>
</dbReference>
<dbReference type="Pfam" id="PF08478">
    <property type="entry name" value="POTRA_1"/>
    <property type="match status" value="1"/>
</dbReference>
<dbReference type="Proteomes" id="UP000199668">
    <property type="component" value="Unassembled WGS sequence"/>
</dbReference>
<keyword evidence="5 8" id="KW-1133">Transmembrane helix</keyword>
<reference evidence="10 11" key="1">
    <citation type="submission" date="2016-10" db="EMBL/GenBank/DDBJ databases">
        <authorList>
            <person name="de Groot N.N."/>
        </authorList>
    </citation>
    <scope>NUCLEOTIDE SEQUENCE [LARGE SCALE GENOMIC DNA]</scope>
    <source>
        <strain evidence="10 11">CGMCC 1.6134</strain>
    </source>
</reference>
<dbReference type="InterPro" id="IPR050487">
    <property type="entry name" value="FtsQ_DivIB"/>
</dbReference>
<evidence type="ECO:0000256" key="8">
    <source>
        <dbReference type="HAMAP-Rule" id="MF_00912"/>
    </source>
</evidence>
<dbReference type="GO" id="GO:0005886">
    <property type="term" value="C:plasma membrane"/>
    <property type="evidence" value="ECO:0007669"/>
    <property type="project" value="UniProtKB-SubCell"/>
</dbReference>
<keyword evidence="2 8" id="KW-1003">Cell membrane</keyword>
<evidence type="ECO:0000259" key="9">
    <source>
        <dbReference type="PROSITE" id="PS51779"/>
    </source>
</evidence>
<dbReference type="InterPro" id="IPR013685">
    <property type="entry name" value="POTRA_FtsQ_type"/>
</dbReference>
<dbReference type="Gene3D" id="3.40.50.10960">
    <property type="match status" value="1"/>
</dbReference>
<evidence type="ECO:0000313" key="11">
    <source>
        <dbReference type="Proteomes" id="UP000199668"/>
    </source>
</evidence>
<organism evidence="10 11">
    <name type="scientific">Salibacterium qingdaonense</name>
    <dbReference type="NCBI Taxonomy" id="266892"/>
    <lineage>
        <taxon>Bacteria</taxon>
        <taxon>Bacillati</taxon>
        <taxon>Bacillota</taxon>
        <taxon>Bacilli</taxon>
        <taxon>Bacillales</taxon>
        <taxon>Bacillaceae</taxon>
    </lineage>
</organism>
<dbReference type="STRING" id="266892.SAMN04488054_102276"/>
<keyword evidence="7 8" id="KW-0131">Cell cycle</keyword>
<keyword evidence="6 8" id="KW-0472">Membrane</keyword>
<evidence type="ECO:0000256" key="6">
    <source>
        <dbReference type="ARBA" id="ARBA00023136"/>
    </source>
</evidence>
<accession>A0A1I4IYJ7</accession>
<protein>
    <recommendedName>
        <fullName evidence="8">Cell division protein DivIB</fullName>
    </recommendedName>
</protein>
<evidence type="ECO:0000256" key="7">
    <source>
        <dbReference type="ARBA" id="ARBA00023306"/>
    </source>
</evidence>
<dbReference type="InterPro" id="IPR026580">
    <property type="entry name" value="DivIB"/>
</dbReference>
<dbReference type="PROSITE" id="PS51779">
    <property type="entry name" value="POTRA"/>
    <property type="match status" value="1"/>
</dbReference>
<feature type="transmembrane region" description="Helical" evidence="8">
    <location>
        <begin position="28"/>
        <end position="45"/>
    </location>
</feature>
<evidence type="ECO:0000256" key="3">
    <source>
        <dbReference type="ARBA" id="ARBA00022618"/>
    </source>
</evidence>
<dbReference type="PANTHER" id="PTHR37820:SF1">
    <property type="entry name" value="CELL DIVISION PROTEIN FTSQ"/>
    <property type="match status" value="1"/>
</dbReference>
<evidence type="ECO:0000256" key="1">
    <source>
        <dbReference type="ARBA" id="ARBA00004370"/>
    </source>
</evidence>
<dbReference type="HAMAP" id="MF_00912">
    <property type="entry name" value="DivIB"/>
    <property type="match status" value="1"/>
</dbReference>
<dbReference type="InterPro" id="IPR034746">
    <property type="entry name" value="POTRA"/>
</dbReference>